<dbReference type="Proteomes" id="UP001159428">
    <property type="component" value="Unassembled WGS sequence"/>
</dbReference>
<dbReference type="EMBL" id="CALNXJ010000022">
    <property type="protein sequence ID" value="CAH3126986.1"/>
    <property type="molecule type" value="Genomic_DNA"/>
</dbReference>
<dbReference type="InterPro" id="IPR013519">
    <property type="entry name" value="Int_alpha_beta-p"/>
</dbReference>
<keyword evidence="6 13" id="KW-0130">Cell adhesion</keyword>
<feature type="repeat" description="FG-GAP" evidence="12">
    <location>
        <begin position="443"/>
        <end position="505"/>
    </location>
</feature>
<evidence type="ECO:0000313" key="19">
    <source>
        <dbReference type="Proteomes" id="UP001159428"/>
    </source>
</evidence>
<feature type="region of interest" description="Disordered" evidence="14">
    <location>
        <begin position="891"/>
        <end position="922"/>
    </location>
</feature>
<gene>
    <name evidence="18" type="ORF">PMEA_00012823</name>
</gene>
<dbReference type="GO" id="GO:0033627">
    <property type="term" value="P:cell adhesion mediated by integrin"/>
    <property type="evidence" value="ECO:0007669"/>
    <property type="project" value="TreeGrafter"/>
</dbReference>
<evidence type="ECO:0000256" key="14">
    <source>
        <dbReference type="SAM" id="MobiDB-lite"/>
    </source>
</evidence>
<evidence type="ECO:0000256" key="12">
    <source>
        <dbReference type="PROSITE-ProRule" id="PRU00803"/>
    </source>
</evidence>
<evidence type="ECO:0000259" key="16">
    <source>
        <dbReference type="Pfam" id="PF20805"/>
    </source>
</evidence>
<dbReference type="InterPro" id="IPR048286">
    <property type="entry name" value="Integrin_alpha_Ig-like_3"/>
</dbReference>
<dbReference type="SMART" id="SM00191">
    <property type="entry name" value="Int_alpha"/>
    <property type="match status" value="5"/>
</dbReference>
<feature type="repeat" description="FG-GAP" evidence="12">
    <location>
        <begin position="380"/>
        <end position="439"/>
    </location>
</feature>
<feature type="repeat" description="FG-GAP" evidence="12">
    <location>
        <begin position="315"/>
        <end position="375"/>
    </location>
</feature>
<keyword evidence="4 13" id="KW-0732">Signal</keyword>
<name>A0AAU9WVH8_9CNID</name>
<comment type="similarity">
    <text evidence="2 13">Belongs to the integrin alpha chain family.</text>
</comment>
<dbReference type="GO" id="GO:0008305">
    <property type="term" value="C:integrin complex"/>
    <property type="evidence" value="ECO:0007669"/>
    <property type="project" value="InterPro"/>
</dbReference>
<evidence type="ECO:0000256" key="13">
    <source>
        <dbReference type="RuleBase" id="RU003762"/>
    </source>
</evidence>
<organism evidence="18 19">
    <name type="scientific">Pocillopora meandrina</name>
    <dbReference type="NCBI Taxonomy" id="46732"/>
    <lineage>
        <taxon>Eukaryota</taxon>
        <taxon>Metazoa</taxon>
        <taxon>Cnidaria</taxon>
        <taxon>Anthozoa</taxon>
        <taxon>Hexacorallia</taxon>
        <taxon>Scleractinia</taxon>
        <taxon>Astrocoeniina</taxon>
        <taxon>Pocilloporidae</taxon>
        <taxon>Pocillopora</taxon>
    </lineage>
</organism>
<feature type="signal peptide" evidence="13">
    <location>
        <begin position="1"/>
        <end position="20"/>
    </location>
</feature>
<dbReference type="InterPro" id="IPR013517">
    <property type="entry name" value="FG-GAP"/>
</dbReference>
<feature type="region of interest" description="Disordered" evidence="14">
    <location>
        <begin position="1054"/>
        <end position="1079"/>
    </location>
</feature>
<evidence type="ECO:0000256" key="9">
    <source>
        <dbReference type="ARBA" id="ARBA00023136"/>
    </source>
</evidence>
<dbReference type="PANTHER" id="PTHR23220:SF122">
    <property type="entry name" value="INTEGRIN ALPHA-PS1"/>
    <property type="match status" value="1"/>
</dbReference>
<evidence type="ECO:0000256" key="10">
    <source>
        <dbReference type="ARBA" id="ARBA00023170"/>
    </source>
</evidence>
<evidence type="ECO:0000256" key="11">
    <source>
        <dbReference type="ARBA" id="ARBA00023180"/>
    </source>
</evidence>
<feature type="domain" description="Integrin alpha first immunoglubulin-like" evidence="15">
    <location>
        <begin position="490"/>
        <end position="643"/>
    </location>
</feature>
<evidence type="ECO:0000256" key="5">
    <source>
        <dbReference type="ARBA" id="ARBA00022737"/>
    </source>
</evidence>
<dbReference type="Gene3D" id="2.60.40.1510">
    <property type="entry name" value="ntegrin, alpha v. Chain A, domain 3"/>
    <property type="match status" value="1"/>
</dbReference>
<dbReference type="AlphaFoldDB" id="A0AAU9WVH8"/>
<keyword evidence="19" id="KW-1185">Reference proteome</keyword>
<dbReference type="SUPFAM" id="SSF69318">
    <property type="entry name" value="Integrin alpha N-terminal domain"/>
    <property type="match status" value="1"/>
</dbReference>
<dbReference type="InterPro" id="IPR032695">
    <property type="entry name" value="Integrin_dom_sf"/>
</dbReference>
<dbReference type="PRINTS" id="PR01185">
    <property type="entry name" value="INTEGRINA"/>
</dbReference>
<dbReference type="Pfam" id="PF20806">
    <property type="entry name" value="Integrin_A_Ig_3"/>
    <property type="match status" value="1"/>
</dbReference>
<proteinExistence type="inferred from homology"/>
<evidence type="ECO:0000259" key="15">
    <source>
        <dbReference type="Pfam" id="PF08441"/>
    </source>
</evidence>
<dbReference type="Gene3D" id="2.130.10.130">
    <property type="entry name" value="Integrin alpha, N-terminal"/>
    <property type="match status" value="1"/>
</dbReference>
<dbReference type="Gene3D" id="2.60.40.1460">
    <property type="entry name" value="Integrin domains. Chain A, domain 2"/>
    <property type="match status" value="1"/>
</dbReference>
<dbReference type="PROSITE" id="PS51470">
    <property type="entry name" value="FG_GAP"/>
    <property type="match status" value="4"/>
</dbReference>
<evidence type="ECO:0000256" key="7">
    <source>
        <dbReference type="ARBA" id="ARBA00022989"/>
    </source>
</evidence>
<dbReference type="InterPro" id="IPR048285">
    <property type="entry name" value="Integrin_alpha_Ig-like_2"/>
</dbReference>
<dbReference type="Gene3D" id="1.20.5.930">
    <property type="entry name" value="Bicelle-embedded integrin alpha(iib) transmembrane segment"/>
    <property type="match status" value="1"/>
</dbReference>
<dbReference type="SUPFAM" id="SSF69179">
    <property type="entry name" value="Integrin domains"/>
    <property type="match status" value="3"/>
</dbReference>
<evidence type="ECO:0008006" key="20">
    <source>
        <dbReference type="Google" id="ProtNLM"/>
    </source>
</evidence>
<dbReference type="PANTHER" id="PTHR23220">
    <property type="entry name" value="INTEGRIN ALPHA"/>
    <property type="match status" value="1"/>
</dbReference>
<reference evidence="18 19" key="1">
    <citation type="submission" date="2022-05" db="EMBL/GenBank/DDBJ databases">
        <authorList>
            <consortium name="Genoscope - CEA"/>
            <person name="William W."/>
        </authorList>
    </citation>
    <scope>NUCLEOTIDE SEQUENCE [LARGE SCALE GENOMIC DNA]</scope>
</reference>
<dbReference type="GO" id="GO:0005178">
    <property type="term" value="F:integrin binding"/>
    <property type="evidence" value="ECO:0007669"/>
    <property type="project" value="TreeGrafter"/>
</dbReference>
<dbReference type="InterPro" id="IPR013649">
    <property type="entry name" value="Integrin_alpha_Ig-like_1"/>
</dbReference>
<evidence type="ECO:0000256" key="8">
    <source>
        <dbReference type="ARBA" id="ARBA00023037"/>
    </source>
</evidence>
<evidence type="ECO:0000256" key="1">
    <source>
        <dbReference type="ARBA" id="ARBA00004479"/>
    </source>
</evidence>
<keyword evidence="8 13" id="KW-0401">Integrin</keyword>
<dbReference type="InterPro" id="IPR028994">
    <property type="entry name" value="Integrin_alpha_N"/>
</dbReference>
<protein>
    <recommendedName>
        <fullName evidence="20">Integrin alpha-2 domain-containing protein</fullName>
    </recommendedName>
</protein>
<dbReference type="InterPro" id="IPR018184">
    <property type="entry name" value="Integrin_alpha_C_CS"/>
</dbReference>
<dbReference type="Pfam" id="PF01839">
    <property type="entry name" value="FG-GAP"/>
    <property type="match status" value="2"/>
</dbReference>
<dbReference type="GO" id="GO:0009897">
    <property type="term" value="C:external side of plasma membrane"/>
    <property type="evidence" value="ECO:0007669"/>
    <property type="project" value="TreeGrafter"/>
</dbReference>
<dbReference type="Gene3D" id="2.60.40.1530">
    <property type="entry name" value="ntegrin, alpha v. Chain A, domain 4"/>
    <property type="match status" value="1"/>
</dbReference>
<keyword evidence="11" id="KW-0325">Glycoprotein</keyword>
<feature type="domain" description="Integrin alpha third immunoglobulin-like" evidence="17">
    <location>
        <begin position="803"/>
        <end position="1003"/>
    </location>
</feature>
<dbReference type="Pfam" id="PF08441">
    <property type="entry name" value="Integrin_A_Ig_1"/>
    <property type="match status" value="1"/>
</dbReference>
<feature type="transmembrane region" description="Helical" evidence="13">
    <location>
        <begin position="1014"/>
        <end position="1038"/>
    </location>
</feature>
<evidence type="ECO:0000259" key="17">
    <source>
        <dbReference type="Pfam" id="PF20806"/>
    </source>
</evidence>
<dbReference type="GO" id="GO:0007160">
    <property type="term" value="P:cell-matrix adhesion"/>
    <property type="evidence" value="ECO:0007669"/>
    <property type="project" value="TreeGrafter"/>
</dbReference>
<feature type="domain" description="Integrin alpha second immunoglobulin-like" evidence="16">
    <location>
        <begin position="655"/>
        <end position="797"/>
    </location>
</feature>
<evidence type="ECO:0000313" key="18">
    <source>
        <dbReference type="EMBL" id="CAH3126986.1"/>
    </source>
</evidence>
<keyword evidence="5" id="KW-0677">Repeat</keyword>
<comment type="caution">
    <text evidence="18">The sequence shown here is derived from an EMBL/GenBank/DDBJ whole genome shotgun (WGS) entry which is preliminary data.</text>
</comment>
<evidence type="ECO:0000256" key="4">
    <source>
        <dbReference type="ARBA" id="ARBA00022729"/>
    </source>
</evidence>
<comment type="subcellular location">
    <subcellularLocation>
        <location evidence="1 13">Membrane</location>
        <topology evidence="1 13">Single-pass type I membrane protein</topology>
    </subcellularLocation>
</comment>
<keyword evidence="3 13" id="KW-0812">Transmembrane</keyword>
<dbReference type="GO" id="GO:0007229">
    <property type="term" value="P:integrin-mediated signaling pathway"/>
    <property type="evidence" value="ECO:0007669"/>
    <property type="project" value="UniProtKB-KW"/>
</dbReference>
<feature type="repeat" description="FG-GAP" evidence="12">
    <location>
        <begin position="198"/>
        <end position="250"/>
    </location>
</feature>
<dbReference type="PROSITE" id="PS00242">
    <property type="entry name" value="INTEGRIN_ALPHA"/>
    <property type="match status" value="1"/>
</dbReference>
<keyword evidence="9 13" id="KW-0472">Membrane</keyword>
<feature type="chain" id="PRO_5043110804" description="Integrin alpha-2 domain-containing protein" evidence="13">
    <location>
        <begin position="21"/>
        <end position="1079"/>
    </location>
</feature>
<dbReference type="InterPro" id="IPR000413">
    <property type="entry name" value="Integrin_alpha"/>
</dbReference>
<sequence length="1079" mass="118566">MTRSRFVFLAVIVCLTRVFAFNLDVKDPFIYKGTSGEYFGYTVVLHRQRAVGNWVIVGAPFGNKTSGDTERTGYGSVYKCSSNSQSNPCQVITIDNSNPLITYWRDENGVTLTANLEEKNGQMLGATLDSIPTKDNGALLACAPKYTFRGEVARIPADARPEDRRKLLLGKCFLVRNDLSGRTSDGIRPCYRGDNGFSDQYNANKEGACEAGFSAALSQDGLTVLMGAPGRYLLNGSISVFYSDTQDSARTFSALYPDLSSGSALGYAVGIGNFKSQNKRREEFLASSTRANNLLGKVVAFDVNTDNFDTSVSFTLPLPTTAQLGSNFGQCLCVVDLNNDGFSDLLVGAPYYRHSEYGDEGRVYTYMNSGKTPGTLNHKESMTLDGRKTMRSLFGYAMAVAGDLNRDGFTDVAISAPYGGKDRGGVVFIYFGTKDGIESSFRQAIEASDISVGVKTFGFSLAGNVDVDNNGYPDLAVGAYSSDRAFLLRSRPIVEMEGELKLSVTQISLEDNKTVQLAADGVSRKSINVTVCLKYKNQMPSLGQPNVSFSVELDKDRFTDGFDLRRMFFFQEGKTTFSIARHVVLTKQNEWHCQLVDTAYLREKDQLQDVFDPLTFDLTYDLSQSPSCTLCPILNDHNDIAQRSFRATVGFVKQCGNDKICQPDLAIKGSLIYGDGKQNELLIGDVKTLTVRVEVENKAQDAAYPGKVMVTYPSLIDYAYSEDVSCSTKLLEDGNRQAECAIGNPFRGNTKKQFDVIFNAQRITGNITQFSIHLEATSGLSEDVDKSNNKESLQVPVKFEADLSIVGFSNPDQVVYKDKVSEVKNAFDIGPSVKQTITVRNNGPSPIEYAEVTIEVPFKYNKEEGPNYLLYLMGVDVLGNAGSCNVKSNPLNLQLNTNNSQREQESSSSKVRRRREVAQTNEELPCKSDNAMTCLRVPCVLGRMKKGDDVKIQIRSRLWQNTLIKTNAGSMNLTTTAQVTPPTGVKEPKTTDNIVTIRLTANPKTTPKSGGGKVAAWIIIVSILGGLLLFCLVGFALYKFGFFKRKRFNKDEVAEEELTPMRTLEPSSDSNGKSGPVRV</sequence>
<dbReference type="Pfam" id="PF20805">
    <property type="entry name" value="Integrin_A_Ig_2"/>
    <property type="match status" value="1"/>
</dbReference>
<accession>A0AAU9WVH8</accession>
<evidence type="ECO:0000256" key="2">
    <source>
        <dbReference type="ARBA" id="ARBA00008054"/>
    </source>
</evidence>
<evidence type="ECO:0000256" key="6">
    <source>
        <dbReference type="ARBA" id="ARBA00022889"/>
    </source>
</evidence>
<evidence type="ECO:0000256" key="3">
    <source>
        <dbReference type="ARBA" id="ARBA00022692"/>
    </source>
</evidence>
<keyword evidence="7 13" id="KW-1133">Transmembrane helix</keyword>
<keyword evidence="10 13" id="KW-0675">Receptor</keyword>
<dbReference type="GO" id="GO:0098609">
    <property type="term" value="P:cell-cell adhesion"/>
    <property type="evidence" value="ECO:0007669"/>
    <property type="project" value="TreeGrafter"/>
</dbReference>